<protein>
    <submittedName>
        <fullName evidence="2">UDP-glucose 4-epimerase</fullName>
    </submittedName>
</protein>
<dbReference type="InterPro" id="IPR001509">
    <property type="entry name" value="Epimerase_deHydtase"/>
</dbReference>
<evidence type="ECO:0000259" key="1">
    <source>
        <dbReference type="SMART" id="SM00822"/>
    </source>
</evidence>
<organism evidence="2 3">
    <name type="scientific">Thalassobacillus devorans</name>
    <dbReference type="NCBI Taxonomy" id="279813"/>
    <lineage>
        <taxon>Bacteria</taxon>
        <taxon>Bacillati</taxon>
        <taxon>Bacillota</taxon>
        <taxon>Bacilli</taxon>
        <taxon>Bacillales</taxon>
        <taxon>Bacillaceae</taxon>
        <taxon>Thalassobacillus</taxon>
    </lineage>
</organism>
<dbReference type="InterPro" id="IPR050177">
    <property type="entry name" value="Lipid_A_modif_metabolic_enz"/>
</dbReference>
<evidence type="ECO:0000313" key="2">
    <source>
        <dbReference type="EMBL" id="GGC89283.1"/>
    </source>
</evidence>
<comment type="caution">
    <text evidence="2">The sequence shown here is derived from an EMBL/GenBank/DDBJ whole genome shotgun (WGS) entry which is preliminary data.</text>
</comment>
<dbReference type="Gene3D" id="3.40.50.720">
    <property type="entry name" value="NAD(P)-binding Rossmann-like Domain"/>
    <property type="match status" value="1"/>
</dbReference>
<dbReference type="InterPro" id="IPR036291">
    <property type="entry name" value="NAD(P)-bd_dom_sf"/>
</dbReference>
<accession>A0ABQ1P2D1</accession>
<proteinExistence type="predicted"/>
<name>A0ABQ1P2D1_9BACI</name>
<dbReference type="SUPFAM" id="SSF51735">
    <property type="entry name" value="NAD(P)-binding Rossmann-fold domains"/>
    <property type="match status" value="1"/>
</dbReference>
<dbReference type="EMBL" id="BMCJ01000003">
    <property type="protein sequence ID" value="GGC89283.1"/>
    <property type="molecule type" value="Genomic_DNA"/>
</dbReference>
<dbReference type="RefSeq" id="WP_062445967.1">
    <property type="nucleotide sequence ID" value="NZ_BMCJ01000003.1"/>
</dbReference>
<reference evidence="3" key="1">
    <citation type="journal article" date="2019" name="Int. J. Syst. Evol. Microbiol.">
        <title>The Global Catalogue of Microorganisms (GCM) 10K type strain sequencing project: providing services to taxonomists for standard genome sequencing and annotation.</title>
        <authorList>
            <consortium name="The Broad Institute Genomics Platform"/>
            <consortium name="The Broad Institute Genome Sequencing Center for Infectious Disease"/>
            <person name="Wu L."/>
            <person name="Ma J."/>
        </authorList>
    </citation>
    <scope>NUCLEOTIDE SEQUENCE [LARGE SCALE GENOMIC DNA]</scope>
    <source>
        <strain evidence="3">CCM 7282</strain>
    </source>
</reference>
<feature type="domain" description="Ketoreductase" evidence="1">
    <location>
        <begin position="2"/>
        <end position="188"/>
    </location>
</feature>
<dbReference type="Pfam" id="PF01370">
    <property type="entry name" value="Epimerase"/>
    <property type="match status" value="1"/>
</dbReference>
<dbReference type="PANTHER" id="PTHR43245:SF23">
    <property type="entry name" value="NAD(P)-BINDING DOMAIN-CONTAINING PROTEIN"/>
    <property type="match status" value="1"/>
</dbReference>
<sequence>MGKILVTGGFGFLGGHLVKRLLTYGEEVVVFDTNFPSNGSPIKWLLSDEIENIEYVIGDITDKTIVMETVNTKNIKKIFHAAVINDLDILANDPLLTMKVNVEGTLNILEAARNFNVEKVVLASSVSVYTPVKYEPIDEYHPVISPDEGPTLLSYSSSKISAESFAQHYWLHYGLDIISLRFSGIYGFGMKYPMYIKPMVENAVEQKPTFFKDNGSSKRDYTHINDVTKGIILALDKPLKKNIFNISSGEKLISPREIAKIVEDLTPNTTVKFGNERNIIEDRSAKTRGILSIKSAKSDLGFNPGYNLKDGIREYFNLYKSYLVNNDLYFPSKYN</sequence>
<gene>
    <name evidence="2" type="ORF">GCM10007216_20070</name>
</gene>
<dbReference type="PANTHER" id="PTHR43245">
    <property type="entry name" value="BIFUNCTIONAL POLYMYXIN RESISTANCE PROTEIN ARNA"/>
    <property type="match status" value="1"/>
</dbReference>
<dbReference type="Proteomes" id="UP000619534">
    <property type="component" value="Unassembled WGS sequence"/>
</dbReference>
<evidence type="ECO:0000313" key="3">
    <source>
        <dbReference type="Proteomes" id="UP000619534"/>
    </source>
</evidence>
<keyword evidence="3" id="KW-1185">Reference proteome</keyword>
<dbReference type="SMART" id="SM00822">
    <property type="entry name" value="PKS_KR"/>
    <property type="match status" value="1"/>
</dbReference>
<dbReference type="InterPro" id="IPR057326">
    <property type="entry name" value="KR_dom"/>
</dbReference>